<keyword evidence="1" id="KW-1133">Transmembrane helix</keyword>
<keyword evidence="1" id="KW-0812">Transmembrane</keyword>
<organism evidence="3">
    <name type="scientific">Arion vulgaris</name>
    <dbReference type="NCBI Taxonomy" id="1028688"/>
    <lineage>
        <taxon>Eukaryota</taxon>
        <taxon>Metazoa</taxon>
        <taxon>Spiralia</taxon>
        <taxon>Lophotrochozoa</taxon>
        <taxon>Mollusca</taxon>
        <taxon>Gastropoda</taxon>
        <taxon>Heterobranchia</taxon>
        <taxon>Euthyneura</taxon>
        <taxon>Panpulmonata</taxon>
        <taxon>Eupulmonata</taxon>
        <taxon>Stylommatophora</taxon>
        <taxon>Helicina</taxon>
        <taxon>Arionoidea</taxon>
        <taxon>Arionidae</taxon>
        <taxon>Arion</taxon>
    </lineage>
</organism>
<dbReference type="GO" id="GO:0015485">
    <property type="term" value="F:cholesterol binding"/>
    <property type="evidence" value="ECO:0007669"/>
    <property type="project" value="TreeGrafter"/>
</dbReference>
<dbReference type="GO" id="GO:0005886">
    <property type="term" value="C:plasma membrane"/>
    <property type="evidence" value="ECO:0007669"/>
    <property type="project" value="TreeGrafter"/>
</dbReference>
<evidence type="ECO:0000256" key="1">
    <source>
        <dbReference type="SAM" id="Phobius"/>
    </source>
</evidence>
<keyword evidence="1" id="KW-0472">Membrane</keyword>
<gene>
    <name evidence="3" type="primary">ORF41070</name>
</gene>
<feature type="transmembrane region" description="Helical" evidence="1">
    <location>
        <begin position="20"/>
        <end position="40"/>
    </location>
</feature>
<dbReference type="Pfam" id="PF22314">
    <property type="entry name" value="NPC1_MLD"/>
    <property type="match status" value="1"/>
</dbReference>
<dbReference type="GO" id="GO:0015918">
    <property type="term" value="P:sterol transport"/>
    <property type="evidence" value="ECO:0007669"/>
    <property type="project" value="TreeGrafter"/>
</dbReference>
<sequence length="172" mass="19500">KLPASRCKIFSIDCYDFGFAIAYALFVVIFGSYTIFFLGYSRLKAEKNNIDGSKVRTVSDDDLQSQISGYLKNKQSGYCASFSVKMEIILDRTFFQLGYLCASHPFITMIVAFIISGGLCAGIAWFTVTIDPVKLWSAPDSRARLEKDYFDSHFVPFYRIQQLIISRPDNKS</sequence>
<name>A0A0B6YXG3_9EUPU</name>
<dbReference type="GO" id="GO:0042632">
    <property type="term" value="P:cholesterol homeostasis"/>
    <property type="evidence" value="ECO:0007669"/>
    <property type="project" value="TreeGrafter"/>
</dbReference>
<proteinExistence type="predicted"/>
<dbReference type="AlphaFoldDB" id="A0A0B6YXG3"/>
<dbReference type="GO" id="GO:0030299">
    <property type="term" value="P:intestinal cholesterol absorption"/>
    <property type="evidence" value="ECO:0007669"/>
    <property type="project" value="TreeGrafter"/>
</dbReference>
<feature type="non-terminal residue" evidence="3">
    <location>
        <position position="172"/>
    </location>
</feature>
<feature type="transmembrane region" description="Helical" evidence="1">
    <location>
        <begin position="106"/>
        <end position="128"/>
    </location>
</feature>
<dbReference type="PANTHER" id="PTHR45727">
    <property type="entry name" value="NPC INTRACELLULAR CHOLESTEROL TRANSPORTER 1"/>
    <property type="match status" value="1"/>
</dbReference>
<feature type="domain" description="NPC1 middle luminal" evidence="2">
    <location>
        <begin position="147"/>
        <end position="170"/>
    </location>
</feature>
<protein>
    <recommendedName>
        <fullName evidence="2">NPC1 middle luminal domain-containing protein</fullName>
    </recommendedName>
</protein>
<dbReference type="EMBL" id="HACG01014159">
    <property type="protein sequence ID" value="CEK61024.1"/>
    <property type="molecule type" value="Transcribed_RNA"/>
</dbReference>
<reference evidence="3" key="1">
    <citation type="submission" date="2014-12" db="EMBL/GenBank/DDBJ databases">
        <title>Insight into the proteome of Arion vulgaris.</title>
        <authorList>
            <person name="Aradska J."/>
            <person name="Bulat T."/>
            <person name="Smidak R."/>
            <person name="Sarate P."/>
            <person name="Gangsoo J."/>
            <person name="Sialana F."/>
            <person name="Bilban M."/>
            <person name="Lubec G."/>
        </authorList>
    </citation>
    <scope>NUCLEOTIDE SEQUENCE</scope>
    <source>
        <tissue evidence="3">Skin</tissue>
    </source>
</reference>
<dbReference type="PANTHER" id="PTHR45727:SF2">
    <property type="entry name" value="NPC INTRACELLULAR CHOLESTEROL TRANSPORTER 1"/>
    <property type="match status" value="1"/>
</dbReference>
<evidence type="ECO:0000313" key="3">
    <source>
        <dbReference type="EMBL" id="CEK61024.1"/>
    </source>
</evidence>
<accession>A0A0B6YXG3</accession>
<dbReference type="InterPro" id="IPR053956">
    <property type="entry name" value="NPC1_MLD"/>
</dbReference>
<evidence type="ECO:0000259" key="2">
    <source>
        <dbReference type="Pfam" id="PF22314"/>
    </source>
</evidence>
<feature type="non-terminal residue" evidence="3">
    <location>
        <position position="1"/>
    </location>
</feature>